<name>A0A922J140_CARIL</name>
<protein>
    <submittedName>
        <fullName evidence="2">Uncharacterized protein</fullName>
    </submittedName>
</protein>
<dbReference type="AlphaFoldDB" id="A0A922J140"/>
<evidence type="ECO:0000313" key="2">
    <source>
        <dbReference type="EMBL" id="KAG6688524.1"/>
    </source>
</evidence>
<accession>A0A922J140</accession>
<evidence type="ECO:0000313" key="3">
    <source>
        <dbReference type="Proteomes" id="UP000811246"/>
    </source>
</evidence>
<evidence type="ECO:0000256" key="1">
    <source>
        <dbReference type="SAM" id="MobiDB-lite"/>
    </source>
</evidence>
<reference evidence="2" key="1">
    <citation type="submission" date="2021-01" db="EMBL/GenBank/DDBJ databases">
        <authorList>
            <person name="Lovell J.T."/>
            <person name="Bentley N."/>
            <person name="Bhattarai G."/>
            <person name="Jenkins J.W."/>
            <person name="Sreedasyam A."/>
            <person name="Alarcon Y."/>
            <person name="Bock C."/>
            <person name="Boston L."/>
            <person name="Carlson J."/>
            <person name="Cervantes K."/>
            <person name="Clermont K."/>
            <person name="Krom N."/>
            <person name="Kubenka K."/>
            <person name="Mamidi S."/>
            <person name="Mattison C."/>
            <person name="Monteros M."/>
            <person name="Pisani C."/>
            <person name="Plott C."/>
            <person name="Rajasekar S."/>
            <person name="Rhein H.S."/>
            <person name="Rohla C."/>
            <person name="Song M."/>
            <person name="Hilaire R.S."/>
            <person name="Shu S."/>
            <person name="Wells L."/>
            <person name="Wang X."/>
            <person name="Webber J."/>
            <person name="Heerema R.J."/>
            <person name="Klein P."/>
            <person name="Conner P."/>
            <person name="Grauke L."/>
            <person name="Grimwood J."/>
            <person name="Schmutz J."/>
            <person name="Randall J.J."/>
        </authorList>
    </citation>
    <scope>NUCLEOTIDE SEQUENCE</scope>
    <source>
        <tissue evidence="2">Leaf</tissue>
    </source>
</reference>
<dbReference type="EMBL" id="CM031835">
    <property type="protein sequence ID" value="KAG6688524.1"/>
    <property type="molecule type" value="Genomic_DNA"/>
</dbReference>
<gene>
    <name evidence="2" type="ORF">I3842_11G129700</name>
</gene>
<feature type="compositionally biased region" description="Low complexity" evidence="1">
    <location>
        <begin position="88"/>
        <end position="99"/>
    </location>
</feature>
<dbReference type="Proteomes" id="UP000811246">
    <property type="component" value="Chromosome 11"/>
</dbReference>
<sequence length="113" mass="12602">MFDEGPVIDAVVWHDGEVWTAALDTHSLEDDLDSGKLYNVIPLTNHRLLGFSIRSSNFVADFLFFISSVEADITRRSLSSQTLPKQEASTASSKSTKLKAGSSIFWFSSFPKW</sequence>
<proteinExistence type="predicted"/>
<comment type="caution">
    <text evidence="2">The sequence shown here is derived from an EMBL/GenBank/DDBJ whole genome shotgun (WGS) entry which is preliminary data.</text>
</comment>
<feature type="region of interest" description="Disordered" evidence="1">
    <location>
        <begin position="77"/>
        <end position="99"/>
    </location>
</feature>
<organism evidence="2 3">
    <name type="scientific">Carya illinoinensis</name>
    <name type="common">Pecan</name>
    <dbReference type="NCBI Taxonomy" id="32201"/>
    <lineage>
        <taxon>Eukaryota</taxon>
        <taxon>Viridiplantae</taxon>
        <taxon>Streptophyta</taxon>
        <taxon>Embryophyta</taxon>
        <taxon>Tracheophyta</taxon>
        <taxon>Spermatophyta</taxon>
        <taxon>Magnoliopsida</taxon>
        <taxon>eudicotyledons</taxon>
        <taxon>Gunneridae</taxon>
        <taxon>Pentapetalae</taxon>
        <taxon>rosids</taxon>
        <taxon>fabids</taxon>
        <taxon>Fagales</taxon>
        <taxon>Juglandaceae</taxon>
        <taxon>Carya</taxon>
    </lineage>
</organism>